<organism evidence="2 3">
    <name type="scientific">Meripilus lineatus</name>
    <dbReference type="NCBI Taxonomy" id="2056292"/>
    <lineage>
        <taxon>Eukaryota</taxon>
        <taxon>Fungi</taxon>
        <taxon>Dikarya</taxon>
        <taxon>Basidiomycota</taxon>
        <taxon>Agaricomycotina</taxon>
        <taxon>Agaricomycetes</taxon>
        <taxon>Polyporales</taxon>
        <taxon>Meripilaceae</taxon>
        <taxon>Meripilus</taxon>
    </lineage>
</organism>
<feature type="region of interest" description="Disordered" evidence="1">
    <location>
        <begin position="1"/>
        <end position="208"/>
    </location>
</feature>
<dbReference type="EMBL" id="JANAWD010000082">
    <property type="protein sequence ID" value="KAJ3487796.1"/>
    <property type="molecule type" value="Genomic_DNA"/>
</dbReference>
<keyword evidence="3" id="KW-1185">Reference proteome</keyword>
<proteinExistence type="predicted"/>
<feature type="compositionally biased region" description="Basic and acidic residues" evidence="1">
    <location>
        <begin position="82"/>
        <end position="98"/>
    </location>
</feature>
<comment type="caution">
    <text evidence="2">The sequence shown here is derived from an EMBL/GenBank/DDBJ whole genome shotgun (WGS) entry which is preliminary data.</text>
</comment>
<evidence type="ECO:0000313" key="3">
    <source>
        <dbReference type="Proteomes" id="UP001212997"/>
    </source>
</evidence>
<feature type="compositionally biased region" description="Polar residues" evidence="1">
    <location>
        <begin position="102"/>
        <end position="113"/>
    </location>
</feature>
<evidence type="ECO:0000313" key="2">
    <source>
        <dbReference type="EMBL" id="KAJ3487796.1"/>
    </source>
</evidence>
<dbReference type="AlphaFoldDB" id="A0AAD5V746"/>
<sequence>MSPHKVPLPASRPSTPVRIPRSPPANSPGFKLHEKAPKPPSRSGSPSPHVPPPIPRRAAARTRPLSSSGIVPVSVPPLAKEASPEKEDPQEKPEEKKGLPLSTGSEENVQPNDHSVGIVEKSSAVEEHPTEKQSTPISTPIPEQDESVVSEKTEDEALTPPPPPAYESGPDQPEIQDIKKPIAGSEEEKENGVVDEPEPEQDNGLYVGDSTWEERTWKELVRLREEMFWARIGGLR</sequence>
<feature type="compositionally biased region" description="Acidic residues" evidence="1">
    <location>
        <begin position="143"/>
        <end position="157"/>
    </location>
</feature>
<protein>
    <submittedName>
        <fullName evidence="2">Uncharacterized protein</fullName>
    </submittedName>
</protein>
<reference evidence="2" key="1">
    <citation type="submission" date="2022-07" db="EMBL/GenBank/DDBJ databases">
        <title>Genome Sequence of Physisporinus lineatus.</title>
        <authorList>
            <person name="Buettner E."/>
        </authorList>
    </citation>
    <scope>NUCLEOTIDE SEQUENCE</scope>
    <source>
        <strain evidence="2">VT162</strain>
    </source>
</reference>
<feature type="compositionally biased region" description="Low complexity" evidence="1">
    <location>
        <begin position="61"/>
        <end position="77"/>
    </location>
</feature>
<dbReference type="Proteomes" id="UP001212997">
    <property type="component" value="Unassembled WGS sequence"/>
</dbReference>
<name>A0AAD5V746_9APHY</name>
<evidence type="ECO:0000256" key="1">
    <source>
        <dbReference type="SAM" id="MobiDB-lite"/>
    </source>
</evidence>
<feature type="compositionally biased region" description="Acidic residues" evidence="1">
    <location>
        <begin position="185"/>
        <end position="201"/>
    </location>
</feature>
<gene>
    <name evidence="2" type="ORF">NLI96_g3298</name>
</gene>
<accession>A0AAD5V746</accession>